<feature type="domain" description="HotDog ACOT-type" evidence="4">
    <location>
        <begin position="1"/>
        <end position="107"/>
    </location>
</feature>
<dbReference type="PANTHER" id="PTHR11049:SF16">
    <property type="entry name" value="PROTEIN VDLD"/>
    <property type="match status" value="1"/>
</dbReference>
<dbReference type="KEGG" id="fgi:OP10G_4754"/>
<name>A0A068NXQ9_FIMGI</name>
<evidence type="ECO:0000259" key="4">
    <source>
        <dbReference type="PROSITE" id="PS51770"/>
    </source>
</evidence>
<evidence type="ECO:0000256" key="2">
    <source>
        <dbReference type="ARBA" id="ARBA00022801"/>
    </source>
</evidence>
<dbReference type="eggNOG" id="COG1607">
    <property type="taxonomic scope" value="Bacteria"/>
</dbReference>
<dbReference type="InterPro" id="IPR029069">
    <property type="entry name" value="HotDog_dom_sf"/>
</dbReference>
<evidence type="ECO:0000313" key="5">
    <source>
        <dbReference type="EMBL" id="AIE88122.1"/>
    </source>
</evidence>
<dbReference type="GO" id="GO:0005829">
    <property type="term" value="C:cytosol"/>
    <property type="evidence" value="ECO:0007669"/>
    <property type="project" value="TreeGrafter"/>
</dbReference>
<proteinExistence type="inferred from homology"/>
<dbReference type="PROSITE" id="PS51770">
    <property type="entry name" value="HOTDOG_ACOT"/>
    <property type="match status" value="1"/>
</dbReference>
<dbReference type="InterPro" id="IPR040170">
    <property type="entry name" value="Cytosol_ACT"/>
</dbReference>
<evidence type="ECO:0000256" key="1">
    <source>
        <dbReference type="ARBA" id="ARBA00010458"/>
    </source>
</evidence>
<dbReference type="PANTHER" id="PTHR11049">
    <property type="entry name" value="ACYL COENZYME A THIOESTER HYDROLASE"/>
    <property type="match status" value="1"/>
</dbReference>
<accession>A0A068NXQ9</accession>
<reference evidence="5 6" key="1">
    <citation type="journal article" date="2014" name="PLoS ONE">
        <title>The first complete genome sequence of the class fimbriimonadia in the phylum armatimonadetes.</title>
        <authorList>
            <person name="Hu Z.Y."/>
            <person name="Wang Y.Z."/>
            <person name="Im W.T."/>
            <person name="Wang S.Y."/>
            <person name="Zhao G.P."/>
            <person name="Zheng H.J."/>
            <person name="Quan Z.X."/>
        </authorList>
    </citation>
    <scope>NUCLEOTIDE SEQUENCE [LARGE SCALE GENOMIC DNA]</scope>
    <source>
        <strain evidence="5">Gsoil 348</strain>
    </source>
</reference>
<dbReference type="OrthoDB" id="9801856at2"/>
<dbReference type="Proteomes" id="UP000027982">
    <property type="component" value="Chromosome"/>
</dbReference>
<dbReference type="HOGENOM" id="CLU_050164_3_1_0"/>
<dbReference type="AlphaFoldDB" id="A0A068NXQ9"/>
<dbReference type="InterPro" id="IPR006683">
    <property type="entry name" value="Thioestr_dom"/>
</dbReference>
<dbReference type="GO" id="GO:0006637">
    <property type="term" value="P:acyl-CoA metabolic process"/>
    <property type="evidence" value="ECO:0007669"/>
    <property type="project" value="TreeGrafter"/>
</dbReference>
<dbReference type="STRING" id="661478.OP10G_4754"/>
<organism evidence="5 6">
    <name type="scientific">Fimbriimonas ginsengisoli Gsoil 348</name>
    <dbReference type="NCBI Taxonomy" id="661478"/>
    <lineage>
        <taxon>Bacteria</taxon>
        <taxon>Bacillati</taxon>
        <taxon>Armatimonadota</taxon>
        <taxon>Fimbriimonadia</taxon>
        <taxon>Fimbriimonadales</taxon>
        <taxon>Fimbriimonadaceae</taxon>
        <taxon>Fimbriimonas</taxon>
    </lineage>
</organism>
<dbReference type="InterPro" id="IPR033120">
    <property type="entry name" value="HOTDOG_ACOT"/>
</dbReference>
<dbReference type="GO" id="GO:0052816">
    <property type="term" value="F:long-chain fatty acyl-CoA hydrolase activity"/>
    <property type="evidence" value="ECO:0007669"/>
    <property type="project" value="TreeGrafter"/>
</dbReference>
<evidence type="ECO:0000313" key="6">
    <source>
        <dbReference type="Proteomes" id="UP000027982"/>
    </source>
</evidence>
<dbReference type="Gene3D" id="3.10.129.10">
    <property type="entry name" value="Hotdog Thioesterase"/>
    <property type="match status" value="1"/>
</dbReference>
<keyword evidence="6" id="KW-1185">Reference proteome</keyword>
<keyword evidence="2 3" id="KW-0378">Hydrolase</keyword>
<dbReference type="SUPFAM" id="SSF54637">
    <property type="entry name" value="Thioesterase/thiol ester dehydrase-isomerase"/>
    <property type="match status" value="1"/>
</dbReference>
<dbReference type="CDD" id="cd03442">
    <property type="entry name" value="BFIT_BACH"/>
    <property type="match status" value="1"/>
</dbReference>
<protein>
    <submittedName>
        <fullName evidence="5">Putative acyl-CoA thioester hydrolase</fullName>
    </submittedName>
</protein>
<dbReference type="EMBL" id="CP007139">
    <property type="protein sequence ID" value="AIE88122.1"/>
    <property type="molecule type" value="Genomic_DNA"/>
</dbReference>
<sequence length="168" mass="19076">MALVMEPNDANFLGKVFGGTILSKIDLCGYATASRFAGTICVTASFDRVDFLEPIEVGELVTFVGHVSYAGRTSVEVTIEVYAENILQNIRRHTNTARVTMVAIRDNKPTPVPKLIFETREDKIRFLEGKLRRELRFKQREERQRIFDDYAQASDEELDRLLDRSSGA</sequence>
<gene>
    <name evidence="5" type="ORF">OP10G_4754</name>
</gene>
<evidence type="ECO:0000256" key="3">
    <source>
        <dbReference type="PROSITE-ProRule" id="PRU01106"/>
    </source>
</evidence>
<dbReference type="Pfam" id="PF03061">
    <property type="entry name" value="4HBT"/>
    <property type="match status" value="1"/>
</dbReference>
<comment type="similarity">
    <text evidence="1">Belongs to the acyl coenzyme A hydrolase family.</text>
</comment>